<dbReference type="GO" id="GO:0019843">
    <property type="term" value="F:rRNA binding"/>
    <property type="evidence" value="ECO:0007669"/>
    <property type="project" value="UniProtKB-KW"/>
</dbReference>
<dbReference type="Gene3D" id="3.40.50.300">
    <property type="entry name" value="P-loop containing nucleotide triphosphate hydrolases"/>
    <property type="match status" value="2"/>
</dbReference>
<dbReference type="HAMAP" id="MF_00847">
    <property type="entry name" value="EttA"/>
    <property type="match status" value="1"/>
</dbReference>
<dbReference type="CDD" id="cd03221">
    <property type="entry name" value="ABCF_EF-3"/>
    <property type="match status" value="2"/>
</dbReference>
<dbReference type="InterPro" id="IPR032781">
    <property type="entry name" value="ABC_tran_Xtn"/>
</dbReference>
<keyword evidence="6" id="KW-0547">Nucleotide-binding</keyword>
<evidence type="ECO:0000256" key="11">
    <source>
        <dbReference type="ARBA" id="ARBA00022917"/>
    </source>
</evidence>
<dbReference type="SMART" id="SM00382">
    <property type="entry name" value="AAA"/>
    <property type="match status" value="2"/>
</dbReference>
<proteinExistence type="inferred from homology"/>
<dbReference type="InterPro" id="IPR017871">
    <property type="entry name" value="ABC_transporter-like_CS"/>
</dbReference>
<dbReference type="InterPro" id="IPR022374">
    <property type="entry name" value="EttA"/>
</dbReference>
<reference evidence="14" key="1">
    <citation type="journal article" date="2020" name="bioRxiv">
        <title>Comparative genomics of Chlamydomonas.</title>
        <authorList>
            <person name="Craig R.J."/>
            <person name="Hasan A.R."/>
            <person name="Ness R.W."/>
            <person name="Keightley P.D."/>
        </authorList>
    </citation>
    <scope>NUCLEOTIDE SEQUENCE</scope>
    <source>
        <strain evidence="14">CCAP 11/70</strain>
    </source>
</reference>
<dbReference type="InterPro" id="IPR003439">
    <property type="entry name" value="ABC_transporter-like_ATP-bd"/>
</dbReference>
<dbReference type="Pfam" id="PF12848">
    <property type="entry name" value="ABC_tran_Xtn"/>
    <property type="match status" value="1"/>
</dbReference>
<evidence type="ECO:0000256" key="7">
    <source>
        <dbReference type="ARBA" id="ARBA00022801"/>
    </source>
</evidence>
<dbReference type="GO" id="GO:0045900">
    <property type="term" value="P:negative regulation of translational elongation"/>
    <property type="evidence" value="ECO:0007669"/>
    <property type="project" value="InterPro"/>
</dbReference>
<evidence type="ECO:0000256" key="9">
    <source>
        <dbReference type="ARBA" id="ARBA00022845"/>
    </source>
</evidence>
<dbReference type="GO" id="GO:0005524">
    <property type="term" value="F:ATP binding"/>
    <property type="evidence" value="ECO:0007669"/>
    <property type="project" value="UniProtKB-KW"/>
</dbReference>
<keyword evidence="3" id="KW-0820">tRNA-binding</keyword>
<keyword evidence="7" id="KW-0378">Hydrolase</keyword>
<dbReference type="Pfam" id="PF00005">
    <property type="entry name" value="ABC_tran"/>
    <property type="match status" value="2"/>
</dbReference>
<dbReference type="PROSITE" id="PS50893">
    <property type="entry name" value="ABC_TRANSPORTER_2"/>
    <property type="match status" value="2"/>
</dbReference>
<evidence type="ECO:0000256" key="3">
    <source>
        <dbReference type="ARBA" id="ARBA00022555"/>
    </source>
</evidence>
<evidence type="ECO:0000256" key="5">
    <source>
        <dbReference type="ARBA" id="ARBA00022737"/>
    </source>
</evidence>
<evidence type="ECO:0000256" key="12">
    <source>
        <dbReference type="SAM" id="MobiDB-lite"/>
    </source>
</evidence>
<keyword evidence="9" id="KW-0810">Translation regulation</keyword>
<comment type="caution">
    <text evidence="14">The sequence shown here is derived from an EMBL/GenBank/DDBJ whole genome shotgun (WGS) entry which is preliminary data.</text>
</comment>
<dbReference type="Proteomes" id="UP000612055">
    <property type="component" value="Unassembled WGS sequence"/>
</dbReference>
<keyword evidence="4" id="KW-0699">rRNA-binding</keyword>
<keyword evidence="15" id="KW-1185">Reference proteome</keyword>
<feature type="region of interest" description="Disordered" evidence="12">
    <location>
        <begin position="39"/>
        <end position="78"/>
    </location>
</feature>
<dbReference type="PANTHER" id="PTHR43858:SF1">
    <property type="entry name" value="ABC TRANSPORTER-RELATED PROTEIN"/>
    <property type="match status" value="1"/>
</dbReference>
<keyword evidence="11" id="KW-0648">Protein biosynthesis</keyword>
<organism evidence="14 15">
    <name type="scientific">Edaphochlamys debaryana</name>
    <dbReference type="NCBI Taxonomy" id="47281"/>
    <lineage>
        <taxon>Eukaryota</taxon>
        <taxon>Viridiplantae</taxon>
        <taxon>Chlorophyta</taxon>
        <taxon>core chlorophytes</taxon>
        <taxon>Chlorophyceae</taxon>
        <taxon>CS clade</taxon>
        <taxon>Chlamydomonadales</taxon>
        <taxon>Chlamydomonadales incertae sedis</taxon>
        <taxon>Edaphochlamys</taxon>
    </lineage>
</organism>
<keyword evidence="10" id="KW-0694">RNA-binding</keyword>
<name>A0A835XNC2_9CHLO</name>
<gene>
    <name evidence="14" type="ORF">HYH03_014686</name>
</gene>
<keyword evidence="8" id="KW-0067">ATP-binding</keyword>
<feature type="domain" description="ABC transporter" evidence="13">
    <location>
        <begin position="90"/>
        <end position="344"/>
    </location>
</feature>
<evidence type="ECO:0000259" key="13">
    <source>
        <dbReference type="PROSITE" id="PS50893"/>
    </source>
</evidence>
<dbReference type="PROSITE" id="PS00211">
    <property type="entry name" value="ABC_TRANSPORTER_1"/>
    <property type="match status" value="1"/>
</dbReference>
<dbReference type="GO" id="GO:0000049">
    <property type="term" value="F:tRNA binding"/>
    <property type="evidence" value="ECO:0007669"/>
    <property type="project" value="UniProtKB-KW"/>
</dbReference>
<keyword evidence="2" id="KW-0963">Cytoplasm</keyword>
<evidence type="ECO:0000256" key="4">
    <source>
        <dbReference type="ARBA" id="ARBA00022730"/>
    </source>
</evidence>
<comment type="similarity">
    <text evidence="1">Belongs to the ABC transporter superfamily. ABCF family. Translational throttle EttA subfamily.</text>
</comment>
<feature type="domain" description="ABC transporter" evidence="13">
    <location>
        <begin position="411"/>
        <end position="641"/>
    </location>
</feature>
<dbReference type="AlphaFoldDB" id="A0A835XNC2"/>
<protein>
    <recommendedName>
        <fullName evidence="13">ABC transporter domain-containing protein</fullName>
    </recommendedName>
</protein>
<evidence type="ECO:0000313" key="15">
    <source>
        <dbReference type="Proteomes" id="UP000612055"/>
    </source>
</evidence>
<dbReference type="GO" id="GO:0016887">
    <property type="term" value="F:ATP hydrolysis activity"/>
    <property type="evidence" value="ECO:0007669"/>
    <property type="project" value="InterPro"/>
</dbReference>
<keyword evidence="5" id="KW-0677">Repeat</keyword>
<dbReference type="PANTHER" id="PTHR43858">
    <property type="entry name" value="ENERGY-DEPENDENT TRANSLATIONAL THROTTLE PROTEIN ETTA"/>
    <property type="match status" value="1"/>
</dbReference>
<sequence length="655" mass="71084">MLAPSLRSGRHAFRQASSARPAPCPRVIAGRRLVVEVSAAKKKTGPKTSAPPAKEPVKGGGGGGAATKYKSPGDVRSGSAYKEETRKIILSLERVRKVAPGGKELLKGVSLGMYLGAKIGVLGANGAGKSTLMKILAGVDTQLADGRIVLAPGIRIGYLAQEPELNDGETVLSNIEPAVAPIRAKVAQYEQLSIQMGEPGADIDALSNKMDRLQGELDACNGWEVDRSLDQAMDALRCPPPDALVKNLSGGERRRVALCRLLLSAPDILLLDEPTNHLDAESVAWLERFLADFKGTVVAVTHDRYFLDNVAGWILELDRGAGIPFEGNYSEWLNAKAKRLATEAKQQATLDKAIEEELAWIARKAKGQQKKGQARMRRYDDLVAQQAAYVKQAQLDSITIPQGPRLGDLVLEVNGLKKQFEDRILVEDANFSIPPGACVGIIGGNGTPRACVGIIGGNGAGKSTLFRMIMKQQQPDGGELRLGDTVVPMYVDQSRESLAADKSVYEEIADGKDEVDLGGRLINARAYCSWYNFKGGDQQKKVGNLSGGERNRLHLAKTLKQAGNLLLLDEPTNDLDVDTLRCLEEAILNFAGTTLLISHDRWFLDRVATHILAFEGDSKVHFFQGSYSEYEEDRRRRLGSGSVPSRLKFRKLAMA</sequence>
<dbReference type="SUPFAM" id="SSF52540">
    <property type="entry name" value="P-loop containing nucleoside triphosphate hydrolases"/>
    <property type="match status" value="2"/>
</dbReference>
<dbReference type="FunFam" id="3.40.50.300:FF:000011">
    <property type="entry name" value="Putative ABC transporter ATP-binding component"/>
    <property type="match status" value="1"/>
</dbReference>
<evidence type="ECO:0000256" key="2">
    <source>
        <dbReference type="ARBA" id="ARBA00022490"/>
    </source>
</evidence>
<dbReference type="InterPro" id="IPR027417">
    <property type="entry name" value="P-loop_NTPase"/>
</dbReference>
<dbReference type="EMBL" id="JAEHOE010000109">
    <property type="protein sequence ID" value="KAG2486630.1"/>
    <property type="molecule type" value="Genomic_DNA"/>
</dbReference>
<evidence type="ECO:0000256" key="10">
    <source>
        <dbReference type="ARBA" id="ARBA00022884"/>
    </source>
</evidence>
<dbReference type="FunFam" id="3.40.50.300:FF:000183">
    <property type="entry name" value="ABC transporter ATP-binding protein yjjK"/>
    <property type="match status" value="1"/>
</dbReference>
<evidence type="ECO:0000313" key="14">
    <source>
        <dbReference type="EMBL" id="KAG2486630.1"/>
    </source>
</evidence>
<dbReference type="OrthoDB" id="6500128at2759"/>
<evidence type="ECO:0000256" key="1">
    <source>
        <dbReference type="ARBA" id="ARBA00005868"/>
    </source>
</evidence>
<evidence type="ECO:0000256" key="6">
    <source>
        <dbReference type="ARBA" id="ARBA00022741"/>
    </source>
</evidence>
<feature type="region of interest" description="Disordered" evidence="12">
    <location>
        <begin position="1"/>
        <end position="21"/>
    </location>
</feature>
<accession>A0A835XNC2</accession>
<dbReference type="GO" id="GO:0006412">
    <property type="term" value="P:translation"/>
    <property type="evidence" value="ECO:0007669"/>
    <property type="project" value="UniProtKB-KW"/>
</dbReference>
<dbReference type="InterPro" id="IPR003593">
    <property type="entry name" value="AAA+_ATPase"/>
</dbReference>
<evidence type="ECO:0000256" key="8">
    <source>
        <dbReference type="ARBA" id="ARBA00022840"/>
    </source>
</evidence>